<evidence type="ECO:0000313" key="3">
    <source>
        <dbReference type="EMBL" id="MCD7469102.1"/>
    </source>
</evidence>
<feature type="transmembrane region" description="Helical" evidence="2">
    <location>
        <begin position="48"/>
        <end position="66"/>
    </location>
</feature>
<evidence type="ECO:0000256" key="1">
    <source>
        <dbReference type="SAM" id="MobiDB-lite"/>
    </source>
</evidence>
<organism evidence="3 4">
    <name type="scientific">Datura stramonium</name>
    <name type="common">Jimsonweed</name>
    <name type="synonym">Common thornapple</name>
    <dbReference type="NCBI Taxonomy" id="4076"/>
    <lineage>
        <taxon>Eukaryota</taxon>
        <taxon>Viridiplantae</taxon>
        <taxon>Streptophyta</taxon>
        <taxon>Embryophyta</taxon>
        <taxon>Tracheophyta</taxon>
        <taxon>Spermatophyta</taxon>
        <taxon>Magnoliopsida</taxon>
        <taxon>eudicotyledons</taxon>
        <taxon>Gunneridae</taxon>
        <taxon>Pentapetalae</taxon>
        <taxon>asterids</taxon>
        <taxon>lamiids</taxon>
        <taxon>Solanales</taxon>
        <taxon>Solanaceae</taxon>
        <taxon>Solanoideae</taxon>
        <taxon>Datureae</taxon>
        <taxon>Datura</taxon>
    </lineage>
</organism>
<evidence type="ECO:0000313" key="4">
    <source>
        <dbReference type="Proteomes" id="UP000823775"/>
    </source>
</evidence>
<protein>
    <submittedName>
        <fullName evidence="3">Uncharacterized protein</fullName>
    </submittedName>
</protein>
<gene>
    <name evidence="3" type="ORF">HAX54_007898</name>
</gene>
<dbReference type="EMBL" id="JACEIK010001404">
    <property type="protein sequence ID" value="MCD7469102.1"/>
    <property type="molecule type" value="Genomic_DNA"/>
</dbReference>
<proteinExistence type="predicted"/>
<name>A0ABS8TCB8_DATST</name>
<feature type="compositionally biased region" description="Basic residues" evidence="1">
    <location>
        <begin position="129"/>
        <end position="140"/>
    </location>
</feature>
<comment type="caution">
    <text evidence="3">The sequence shown here is derived from an EMBL/GenBank/DDBJ whole genome shotgun (WGS) entry which is preliminary data.</text>
</comment>
<feature type="compositionally biased region" description="Basic and acidic residues" evidence="1">
    <location>
        <begin position="1"/>
        <end position="11"/>
    </location>
</feature>
<evidence type="ECO:0000256" key="2">
    <source>
        <dbReference type="SAM" id="Phobius"/>
    </source>
</evidence>
<keyword evidence="2" id="KW-0812">Transmembrane</keyword>
<keyword evidence="2" id="KW-1133">Transmembrane helix</keyword>
<keyword evidence="2" id="KW-0472">Membrane</keyword>
<reference evidence="3 4" key="1">
    <citation type="journal article" date="2021" name="BMC Genomics">
        <title>Datura genome reveals duplications of psychoactive alkaloid biosynthetic genes and high mutation rate following tissue culture.</title>
        <authorList>
            <person name="Rajewski A."/>
            <person name="Carter-House D."/>
            <person name="Stajich J."/>
            <person name="Litt A."/>
        </authorList>
    </citation>
    <scope>NUCLEOTIDE SEQUENCE [LARGE SCALE GENOMIC DNA]</scope>
    <source>
        <strain evidence="3">AR-01</strain>
    </source>
</reference>
<sequence length="158" mass="17469">MFEARHEDGKRVGNSAGRGRGFGAQDRPLAPNLGTHEAEDVRTCRPTWAISFVTVLAPFIVIVLAFEIQAHGTCRACVQAVDDSRARRACARAWALACARTRQTRRETRSWQAQAGARTRQTRRETRSGRRRQPHARGKCSAKSGTDPGFLGTWLGVP</sequence>
<dbReference type="Proteomes" id="UP000823775">
    <property type="component" value="Unassembled WGS sequence"/>
</dbReference>
<keyword evidence="4" id="KW-1185">Reference proteome</keyword>
<feature type="region of interest" description="Disordered" evidence="1">
    <location>
        <begin position="1"/>
        <end position="34"/>
    </location>
</feature>
<accession>A0ABS8TCB8</accession>
<feature type="region of interest" description="Disordered" evidence="1">
    <location>
        <begin position="107"/>
        <end position="158"/>
    </location>
</feature>